<proteinExistence type="predicted"/>
<dbReference type="HOGENOM" id="CLU_2924074_0_0_1"/>
<dbReference type="RefSeq" id="XP_001596455.1">
    <property type="nucleotide sequence ID" value="XM_001596405.1"/>
</dbReference>
<dbReference type="AlphaFoldDB" id="A7EBI9"/>
<accession>A7EBI9</accession>
<dbReference type="InParanoid" id="A7EBI9"/>
<organism evidence="1 2">
    <name type="scientific">Sclerotinia sclerotiorum (strain ATCC 18683 / 1980 / Ss-1)</name>
    <name type="common">White mold</name>
    <name type="synonym">Whetzelinia sclerotiorum</name>
    <dbReference type="NCBI Taxonomy" id="665079"/>
    <lineage>
        <taxon>Eukaryota</taxon>
        <taxon>Fungi</taxon>
        <taxon>Dikarya</taxon>
        <taxon>Ascomycota</taxon>
        <taxon>Pezizomycotina</taxon>
        <taxon>Leotiomycetes</taxon>
        <taxon>Helotiales</taxon>
        <taxon>Sclerotiniaceae</taxon>
        <taxon>Sclerotinia</taxon>
    </lineage>
</organism>
<dbReference type="KEGG" id="ssl:SS1G_02675"/>
<dbReference type="GeneID" id="5492165"/>
<evidence type="ECO:0000313" key="1">
    <source>
        <dbReference type="EMBL" id="EDN99817.1"/>
    </source>
</evidence>
<sequence>MQAAKLDGAYQRGSSVLDLTRSVQYKNLLCAVPEFAAYCQYPGCMKQPLVKAHVQVKVNEN</sequence>
<reference evidence="2" key="1">
    <citation type="journal article" date="2011" name="PLoS Genet.">
        <title>Genomic analysis of the necrotrophic fungal pathogens Sclerotinia sclerotiorum and Botrytis cinerea.</title>
        <authorList>
            <person name="Amselem J."/>
            <person name="Cuomo C.A."/>
            <person name="van Kan J.A."/>
            <person name="Viaud M."/>
            <person name="Benito E.P."/>
            <person name="Couloux A."/>
            <person name="Coutinho P.M."/>
            <person name="de Vries R.P."/>
            <person name="Dyer P.S."/>
            <person name="Fillinger S."/>
            <person name="Fournier E."/>
            <person name="Gout L."/>
            <person name="Hahn M."/>
            <person name="Kohn L."/>
            <person name="Lapalu N."/>
            <person name="Plummer K.M."/>
            <person name="Pradier J.M."/>
            <person name="Quevillon E."/>
            <person name="Sharon A."/>
            <person name="Simon A."/>
            <person name="ten Have A."/>
            <person name="Tudzynski B."/>
            <person name="Tudzynski P."/>
            <person name="Wincker P."/>
            <person name="Andrew M."/>
            <person name="Anthouard V."/>
            <person name="Beever R.E."/>
            <person name="Beffa R."/>
            <person name="Benoit I."/>
            <person name="Bouzid O."/>
            <person name="Brault B."/>
            <person name="Chen Z."/>
            <person name="Choquer M."/>
            <person name="Collemare J."/>
            <person name="Cotton P."/>
            <person name="Danchin E.G."/>
            <person name="Da Silva C."/>
            <person name="Gautier A."/>
            <person name="Giraud C."/>
            <person name="Giraud T."/>
            <person name="Gonzalez C."/>
            <person name="Grossetete S."/>
            <person name="Guldener U."/>
            <person name="Henrissat B."/>
            <person name="Howlett B.J."/>
            <person name="Kodira C."/>
            <person name="Kretschmer M."/>
            <person name="Lappartient A."/>
            <person name="Leroch M."/>
            <person name="Levis C."/>
            <person name="Mauceli E."/>
            <person name="Neuveglise C."/>
            <person name="Oeser B."/>
            <person name="Pearson M."/>
            <person name="Poulain J."/>
            <person name="Poussereau N."/>
            <person name="Quesneville H."/>
            <person name="Rascle C."/>
            <person name="Schumacher J."/>
            <person name="Segurens B."/>
            <person name="Sexton A."/>
            <person name="Silva E."/>
            <person name="Sirven C."/>
            <person name="Soanes D.M."/>
            <person name="Talbot N.J."/>
            <person name="Templeton M."/>
            <person name="Yandava C."/>
            <person name="Yarden O."/>
            <person name="Zeng Q."/>
            <person name="Rollins J.A."/>
            <person name="Lebrun M.H."/>
            <person name="Dickman M."/>
        </authorList>
    </citation>
    <scope>NUCLEOTIDE SEQUENCE [LARGE SCALE GENOMIC DNA]</scope>
    <source>
        <strain evidence="2">ATCC 18683 / 1980 / Ss-1</strain>
    </source>
</reference>
<dbReference type="Proteomes" id="UP000001312">
    <property type="component" value="Unassembled WGS sequence"/>
</dbReference>
<name>A7EBI9_SCLS1</name>
<protein>
    <submittedName>
        <fullName evidence="1">Uncharacterized protein</fullName>
    </submittedName>
</protein>
<keyword evidence="2" id="KW-1185">Reference proteome</keyword>
<dbReference type="EMBL" id="CH476623">
    <property type="protein sequence ID" value="EDN99817.1"/>
    <property type="molecule type" value="Genomic_DNA"/>
</dbReference>
<evidence type="ECO:0000313" key="2">
    <source>
        <dbReference type="Proteomes" id="UP000001312"/>
    </source>
</evidence>
<gene>
    <name evidence="1" type="ORF">SS1G_02675</name>
</gene>